<gene>
    <name evidence="3" type="ORF">CD934_25660</name>
</gene>
<dbReference type="KEGG" id="sast:CD934_25660"/>
<dbReference type="Proteomes" id="UP000316215">
    <property type="component" value="Chromosome"/>
</dbReference>
<reference evidence="3 4" key="1">
    <citation type="submission" date="2017-07" db="EMBL/GenBank/DDBJ databases">
        <title>The Complete Genome of Streptomyces asterosporus-ZSY.</title>
        <authorList>
            <person name="Zhang S."/>
        </authorList>
    </citation>
    <scope>NUCLEOTIDE SEQUENCE [LARGE SCALE GENOMIC DNA]</scope>
    <source>
        <strain evidence="3 4">DSM 41452</strain>
    </source>
</reference>
<dbReference type="AlphaFoldDB" id="A0A514JWB0"/>
<organism evidence="3 4">
    <name type="scientific">Streptomyces calvus</name>
    <dbReference type="NCBI Taxonomy" id="67282"/>
    <lineage>
        <taxon>Bacteria</taxon>
        <taxon>Bacillati</taxon>
        <taxon>Actinomycetota</taxon>
        <taxon>Actinomycetes</taxon>
        <taxon>Kitasatosporales</taxon>
        <taxon>Streptomycetaceae</taxon>
        <taxon>Streptomyces</taxon>
    </lineage>
</organism>
<evidence type="ECO:0000313" key="4">
    <source>
        <dbReference type="Proteomes" id="UP000316215"/>
    </source>
</evidence>
<evidence type="ECO:0000313" key="3">
    <source>
        <dbReference type="EMBL" id="QDI71687.1"/>
    </source>
</evidence>
<accession>A0A514JWB0</accession>
<dbReference type="InterPro" id="IPR007278">
    <property type="entry name" value="DUF397"/>
</dbReference>
<evidence type="ECO:0000259" key="2">
    <source>
        <dbReference type="Pfam" id="PF04149"/>
    </source>
</evidence>
<sequence>MSVEDSVGTVPESAWAKSSHSSGEGGECVEAASWRGMTHVRDSKNAAGPVVSLTPKAWAAFVGFAARHTA</sequence>
<dbReference type="RefSeq" id="WP_142233258.1">
    <property type="nucleotide sequence ID" value="NZ_CP022310.1"/>
</dbReference>
<protein>
    <submittedName>
        <fullName evidence="3">DUF397 domain-containing protein</fullName>
    </submittedName>
</protein>
<proteinExistence type="predicted"/>
<feature type="domain" description="DUF397" evidence="2">
    <location>
        <begin position="14"/>
        <end position="64"/>
    </location>
</feature>
<dbReference type="Pfam" id="PF04149">
    <property type="entry name" value="DUF397"/>
    <property type="match status" value="1"/>
</dbReference>
<feature type="region of interest" description="Disordered" evidence="1">
    <location>
        <begin position="1"/>
        <end position="27"/>
    </location>
</feature>
<keyword evidence="4" id="KW-1185">Reference proteome</keyword>
<dbReference type="EMBL" id="CP022310">
    <property type="protein sequence ID" value="QDI71687.1"/>
    <property type="molecule type" value="Genomic_DNA"/>
</dbReference>
<evidence type="ECO:0000256" key="1">
    <source>
        <dbReference type="SAM" id="MobiDB-lite"/>
    </source>
</evidence>
<name>A0A514JWB0_9ACTN</name>
<accession>A0A7W3MB69</accession>